<dbReference type="Gene3D" id="1.25.40.180">
    <property type="match status" value="1"/>
</dbReference>
<dbReference type="PANTHER" id="PTHR12412:SF2">
    <property type="entry name" value="NUCLEAR CAP-BINDING PROTEIN SUBUNIT 1"/>
    <property type="match status" value="1"/>
</dbReference>
<evidence type="ECO:0000313" key="3">
    <source>
        <dbReference type="Proteomes" id="UP000054937"/>
    </source>
</evidence>
<proteinExistence type="predicted"/>
<reference evidence="2 3" key="1">
    <citation type="journal article" date="2015" name="Sci. Rep.">
        <title>Genome of the facultative scuticociliatosis pathogen Pseudocohnilembus persalinus provides insight into its virulence through horizontal gene transfer.</title>
        <authorList>
            <person name="Xiong J."/>
            <person name="Wang G."/>
            <person name="Cheng J."/>
            <person name="Tian M."/>
            <person name="Pan X."/>
            <person name="Warren A."/>
            <person name="Jiang C."/>
            <person name="Yuan D."/>
            <person name="Miao W."/>
        </authorList>
    </citation>
    <scope>NUCLEOTIDE SEQUENCE [LARGE SCALE GENOMIC DNA]</scope>
    <source>
        <strain evidence="2">36N120E</strain>
    </source>
</reference>
<dbReference type="InterPro" id="IPR027159">
    <property type="entry name" value="CBP80"/>
</dbReference>
<name>A0A0V0RA75_PSEPJ</name>
<accession>A0A0V0RA75</accession>
<dbReference type="GO" id="GO:0003729">
    <property type="term" value="F:mRNA binding"/>
    <property type="evidence" value="ECO:0007669"/>
    <property type="project" value="TreeGrafter"/>
</dbReference>
<dbReference type="GO" id="GO:0000339">
    <property type="term" value="F:RNA cap binding"/>
    <property type="evidence" value="ECO:0007669"/>
    <property type="project" value="InterPro"/>
</dbReference>
<evidence type="ECO:0000256" key="1">
    <source>
        <dbReference type="SAM" id="Coils"/>
    </source>
</evidence>
<protein>
    <submittedName>
        <fullName evidence="2">Uncharacterized protein</fullName>
    </submittedName>
</protein>
<sequence length="430" mass="51419">MNKEEISSESQVAIEQNRQDLQEGLEKVYLHQLVVESMVQIVVEVLMNQLLIIPKQYNPIPNIIDSILYTWSITRSQVKQYIHLYLSLLFNDESKIALINLKQETVDNFGLFCSRFLSQTYYSFDYEIFSPYIAALQSKKDMEKEDEEEGAEEGHLSEQPFQIKEYFMLKVFRELSLLVSSTSLEKSIPESFHIFFPQKKEDIINLNYSKEEDFEYIMKMLNEKKNADSLWSYMENEDDFSLYFNIFFECLLKKMMPSQTHLRILFERYLVIFQKGKDKIDNYHAFITKKVLHFWQKSEFQLERYLIKFIDDDILSVDSIIEEILFQISEIKSQQDNQYQLIRYFQVILKLLRLQYLNYVNNEENKKNVESALDLLLEKSNKLELNNSNLDIIHEFLEQIIIYYHSFLGANSKKIVQEMKPMLLEELLKI</sequence>
<dbReference type="Proteomes" id="UP000054937">
    <property type="component" value="Unassembled WGS sequence"/>
</dbReference>
<dbReference type="GO" id="GO:0005846">
    <property type="term" value="C:nuclear cap binding complex"/>
    <property type="evidence" value="ECO:0007669"/>
    <property type="project" value="InterPro"/>
</dbReference>
<organism evidence="2 3">
    <name type="scientific">Pseudocohnilembus persalinus</name>
    <name type="common">Ciliate</name>
    <dbReference type="NCBI Taxonomy" id="266149"/>
    <lineage>
        <taxon>Eukaryota</taxon>
        <taxon>Sar</taxon>
        <taxon>Alveolata</taxon>
        <taxon>Ciliophora</taxon>
        <taxon>Intramacronucleata</taxon>
        <taxon>Oligohymenophorea</taxon>
        <taxon>Scuticociliatia</taxon>
        <taxon>Philasterida</taxon>
        <taxon>Pseudocohnilembidae</taxon>
        <taxon>Pseudocohnilembus</taxon>
    </lineage>
</organism>
<keyword evidence="1" id="KW-0175">Coiled coil</keyword>
<dbReference type="GO" id="GO:0006406">
    <property type="term" value="P:mRNA export from nucleus"/>
    <property type="evidence" value="ECO:0007669"/>
    <property type="project" value="InterPro"/>
</dbReference>
<gene>
    <name evidence="2" type="ORF">PPERSA_10105</name>
</gene>
<dbReference type="GO" id="GO:0005634">
    <property type="term" value="C:nucleus"/>
    <property type="evidence" value="ECO:0007669"/>
    <property type="project" value="TreeGrafter"/>
</dbReference>
<dbReference type="InParanoid" id="A0A0V0RA75"/>
<evidence type="ECO:0000313" key="2">
    <source>
        <dbReference type="EMBL" id="KRX11173.1"/>
    </source>
</evidence>
<feature type="coiled-coil region" evidence="1">
    <location>
        <begin position="359"/>
        <end position="386"/>
    </location>
</feature>
<keyword evidence="3" id="KW-1185">Reference proteome</keyword>
<dbReference type="GO" id="GO:0000184">
    <property type="term" value="P:nuclear-transcribed mRNA catabolic process, nonsense-mediated decay"/>
    <property type="evidence" value="ECO:0007669"/>
    <property type="project" value="TreeGrafter"/>
</dbReference>
<dbReference type="PANTHER" id="PTHR12412">
    <property type="entry name" value="CAP BINDING PROTEIN"/>
    <property type="match status" value="1"/>
</dbReference>
<dbReference type="EMBL" id="LDAU01000005">
    <property type="protein sequence ID" value="KRX11173.1"/>
    <property type="molecule type" value="Genomic_DNA"/>
</dbReference>
<comment type="caution">
    <text evidence="2">The sequence shown here is derived from an EMBL/GenBank/DDBJ whole genome shotgun (WGS) entry which is preliminary data.</text>
</comment>
<dbReference type="AlphaFoldDB" id="A0A0V0RA75"/>